<evidence type="ECO:0000313" key="2">
    <source>
        <dbReference type="Proteomes" id="UP000298210"/>
    </source>
</evidence>
<comment type="caution">
    <text evidence="1">The sequence shown here is derived from an EMBL/GenBank/DDBJ whole genome shotgun (WGS) entry which is preliminary data.</text>
</comment>
<accession>A0A4Y7WLH2</accession>
<evidence type="ECO:0000313" key="1">
    <source>
        <dbReference type="EMBL" id="TES49187.1"/>
    </source>
</evidence>
<protein>
    <submittedName>
        <fullName evidence="1">Uncharacterized protein</fullName>
    </submittedName>
</protein>
<sequence>MTYTVYYDYYDGKEVPIWFVIPVKSLNLLDYEQDTVTISIHAPFKKQERDAFDPNAMNVTITMNDLLLTSIPHSFGISLSNVKKRLDEYGVLLEDIDSFILLVADVEEVLQLQL</sequence>
<proteinExistence type="predicted"/>
<dbReference type="EMBL" id="SNUX01000002">
    <property type="protein sequence ID" value="TES49187.1"/>
    <property type="molecule type" value="Genomic_DNA"/>
</dbReference>
<dbReference type="Proteomes" id="UP000298210">
    <property type="component" value="Unassembled WGS sequence"/>
</dbReference>
<name>A0A4Y7WLH2_9BACI</name>
<reference evidence="1 2" key="1">
    <citation type="submission" date="2019-03" db="EMBL/GenBank/DDBJ databases">
        <authorList>
            <person name="Liu G."/>
        </authorList>
    </citation>
    <scope>NUCLEOTIDE SEQUENCE [LARGE SCALE GENOMIC DNA]</scope>
    <source>
        <strain evidence="1 2">DSM 19099</strain>
    </source>
</reference>
<dbReference type="AlphaFoldDB" id="A0A4Y7WLH2"/>
<organism evidence="1 2">
    <name type="scientific">Shouchella lehensis</name>
    <dbReference type="NCBI Taxonomy" id="300825"/>
    <lineage>
        <taxon>Bacteria</taxon>
        <taxon>Bacillati</taxon>
        <taxon>Bacillota</taxon>
        <taxon>Bacilli</taxon>
        <taxon>Bacillales</taxon>
        <taxon>Bacillaceae</taxon>
        <taxon>Shouchella</taxon>
    </lineage>
</organism>
<dbReference type="RefSeq" id="WP_134258795.1">
    <property type="nucleotide sequence ID" value="NZ_LDIM01000006.1"/>
</dbReference>
<gene>
    <name evidence="1" type="ORF">E2L03_06810</name>
</gene>